<gene>
    <name evidence="2" type="ORF">Ate02nite_50070</name>
</gene>
<keyword evidence="3" id="KW-1185">Reference proteome</keyword>
<evidence type="ECO:0000313" key="3">
    <source>
        <dbReference type="Proteomes" id="UP000623608"/>
    </source>
</evidence>
<dbReference type="Proteomes" id="UP000623608">
    <property type="component" value="Unassembled WGS sequence"/>
</dbReference>
<keyword evidence="1" id="KW-0812">Transmembrane</keyword>
<feature type="transmembrane region" description="Helical" evidence="1">
    <location>
        <begin position="63"/>
        <end position="82"/>
    </location>
</feature>
<keyword evidence="1" id="KW-1133">Transmembrane helix</keyword>
<dbReference type="AlphaFoldDB" id="A0A919NR38"/>
<accession>A0A919NR38</accession>
<organism evidence="2 3">
    <name type="scientific">Paractinoplanes tereljensis</name>
    <dbReference type="NCBI Taxonomy" id="571912"/>
    <lineage>
        <taxon>Bacteria</taxon>
        <taxon>Bacillati</taxon>
        <taxon>Actinomycetota</taxon>
        <taxon>Actinomycetes</taxon>
        <taxon>Micromonosporales</taxon>
        <taxon>Micromonosporaceae</taxon>
        <taxon>Paractinoplanes</taxon>
    </lineage>
</organism>
<evidence type="ECO:0000313" key="2">
    <source>
        <dbReference type="EMBL" id="GIF22277.1"/>
    </source>
</evidence>
<feature type="transmembrane region" description="Helical" evidence="1">
    <location>
        <begin position="138"/>
        <end position="159"/>
    </location>
</feature>
<protein>
    <submittedName>
        <fullName evidence="2">Uncharacterized protein</fullName>
    </submittedName>
</protein>
<name>A0A919NR38_9ACTN</name>
<sequence>MSNPGNIYFDFIEQELTAERARMSSLDSRSASIVASSVTLAGLIGIGGALASPGVIRQNVVSSILLTCAIGAFVCASLLGILSGRRRLLKAISDETLKDMISDQHWTDSEELAQRAVAFVKVQTICSIRASNANRGKILTAALIAQIAALALVASYASARILL</sequence>
<keyword evidence="1" id="KW-0472">Membrane</keyword>
<evidence type="ECO:0000256" key="1">
    <source>
        <dbReference type="SAM" id="Phobius"/>
    </source>
</evidence>
<dbReference type="EMBL" id="BOMY01000033">
    <property type="protein sequence ID" value="GIF22277.1"/>
    <property type="molecule type" value="Genomic_DNA"/>
</dbReference>
<comment type="caution">
    <text evidence="2">The sequence shown here is derived from an EMBL/GenBank/DDBJ whole genome shotgun (WGS) entry which is preliminary data.</text>
</comment>
<reference evidence="2" key="1">
    <citation type="submission" date="2021-01" db="EMBL/GenBank/DDBJ databases">
        <title>Whole genome shotgun sequence of Actinoplanes tereljensis NBRC 105297.</title>
        <authorList>
            <person name="Komaki H."/>
            <person name="Tamura T."/>
        </authorList>
    </citation>
    <scope>NUCLEOTIDE SEQUENCE</scope>
    <source>
        <strain evidence="2">NBRC 105297</strain>
    </source>
</reference>
<feature type="transmembrane region" description="Helical" evidence="1">
    <location>
        <begin position="30"/>
        <end position="51"/>
    </location>
</feature>
<proteinExistence type="predicted"/>
<dbReference type="RefSeq" id="WP_203809576.1">
    <property type="nucleotide sequence ID" value="NZ_BOMY01000033.1"/>
</dbReference>